<feature type="domain" description="HTH merR-type" evidence="11">
    <location>
        <begin position="7"/>
        <end position="76"/>
    </location>
</feature>
<sequence length="138" mass="14869">MAHRPVSLTIGGFAQAAGVGVETIRFYQRKGLLPEPPRPPGGTRRYGEADVARLKFIKSAQRLGFNLDEIGHLLRLDDGTHCEEAAALARERLHDVRERLQDLMRMEAALAGLVERCAGQSEAGACPLIAALQGGAQA</sequence>
<gene>
    <name evidence="12" type="ORF">Thpro_022928</name>
</gene>
<dbReference type="OrthoDB" id="9808480at2"/>
<keyword evidence="5" id="KW-0476">Mercury</keyword>
<dbReference type="PROSITE" id="PS50937">
    <property type="entry name" value="HTH_MERR_2"/>
    <property type="match status" value="1"/>
</dbReference>
<evidence type="ECO:0000256" key="10">
    <source>
        <dbReference type="ARBA" id="ARBA00024874"/>
    </source>
</evidence>
<dbReference type="PANTHER" id="PTHR30204:SF69">
    <property type="entry name" value="MERR-FAMILY TRANSCRIPTIONAL REGULATOR"/>
    <property type="match status" value="1"/>
</dbReference>
<dbReference type="AlphaFoldDB" id="A0A1A6C295"/>
<dbReference type="Proteomes" id="UP000029273">
    <property type="component" value="Unassembled WGS sequence"/>
</dbReference>
<evidence type="ECO:0000313" key="13">
    <source>
        <dbReference type="Proteomes" id="UP000029273"/>
    </source>
</evidence>
<evidence type="ECO:0000259" key="11">
    <source>
        <dbReference type="PROSITE" id="PS50937"/>
    </source>
</evidence>
<evidence type="ECO:0000256" key="8">
    <source>
        <dbReference type="ARBA" id="ARBA00023159"/>
    </source>
</evidence>
<evidence type="ECO:0000256" key="2">
    <source>
        <dbReference type="ARBA" id="ARBA00022466"/>
    </source>
</evidence>
<keyword evidence="13" id="KW-1185">Reference proteome</keyword>
<keyword evidence="6" id="KW-0805">Transcription regulation</keyword>
<dbReference type="InterPro" id="IPR009061">
    <property type="entry name" value="DNA-bd_dom_put_sf"/>
</dbReference>
<keyword evidence="8" id="KW-0010">Activator</keyword>
<reference evidence="12 13" key="1">
    <citation type="journal article" date="2014" name="Genome Announc.">
        <title>Draft Genome Sequence of the Iron-Oxidizing, Acidophilic, and Halotolerant 'Thiobacillus prosperus' Type Strain DSM 5130.</title>
        <authorList>
            <person name="Ossandon F.J."/>
            <person name="Cardenas J.P."/>
            <person name="Corbett M."/>
            <person name="Quatrini R."/>
            <person name="Holmes D.S."/>
            <person name="Watkin E."/>
        </authorList>
    </citation>
    <scope>NUCLEOTIDE SEQUENCE [LARGE SCALE GENOMIC DNA]</scope>
    <source>
        <strain evidence="12 13">DSM 5130</strain>
    </source>
</reference>
<keyword evidence="3" id="KW-0678">Repressor</keyword>
<comment type="function">
    <text evidence="10">Mediates the mercuric-dependent induction of mercury resistance operon. In the absence of mercury MerR represses transcription by binding tightly to the mer operator region; when mercury is present the dimeric complex binds a single ion and becomes a potent transcriptional activator, while remaining bound to the mer site.</text>
</comment>
<dbReference type="NCBIfam" id="TIGR02051">
    <property type="entry name" value="MerR"/>
    <property type="match status" value="1"/>
</dbReference>
<dbReference type="GO" id="GO:0003700">
    <property type="term" value="F:DNA-binding transcription factor activity"/>
    <property type="evidence" value="ECO:0007669"/>
    <property type="project" value="InterPro"/>
</dbReference>
<dbReference type="EMBL" id="JQSG02000006">
    <property type="protein sequence ID" value="OBS08678.1"/>
    <property type="molecule type" value="Genomic_DNA"/>
</dbReference>
<dbReference type="GO" id="GO:0046689">
    <property type="term" value="P:response to mercury ion"/>
    <property type="evidence" value="ECO:0007669"/>
    <property type="project" value="UniProtKB-KW"/>
</dbReference>
<evidence type="ECO:0000256" key="3">
    <source>
        <dbReference type="ARBA" id="ARBA00022491"/>
    </source>
</evidence>
<dbReference type="InterPro" id="IPR011794">
    <property type="entry name" value="MerR"/>
</dbReference>
<name>A0A1A6C295_9GAMM</name>
<evidence type="ECO:0000256" key="5">
    <source>
        <dbReference type="ARBA" id="ARBA00022914"/>
    </source>
</evidence>
<keyword evidence="4" id="KW-0479">Metal-binding</keyword>
<proteinExistence type="predicted"/>
<organism evidence="12 13">
    <name type="scientific">Acidihalobacter prosperus</name>
    <dbReference type="NCBI Taxonomy" id="160660"/>
    <lineage>
        <taxon>Bacteria</taxon>
        <taxon>Pseudomonadati</taxon>
        <taxon>Pseudomonadota</taxon>
        <taxon>Gammaproteobacteria</taxon>
        <taxon>Chromatiales</taxon>
        <taxon>Ectothiorhodospiraceae</taxon>
        <taxon>Acidihalobacter</taxon>
    </lineage>
</organism>
<dbReference type="PRINTS" id="PR00040">
    <property type="entry name" value="HTHMERR"/>
</dbReference>
<keyword evidence="7" id="KW-0238">DNA-binding</keyword>
<dbReference type="GO" id="GO:0003677">
    <property type="term" value="F:DNA binding"/>
    <property type="evidence" value="ECO:0007669"/>
    <property type="project" value="UniProtKB-KW"/>
</dbReference>
<dbReference type="InterPro" id="IPR015358">
    <property type="entry name" value="Tscrpt_reg_MerR_DNA-bd"/>
</dbReference>
<evidence type="ECO:0000256" key="9">
    <source>
        <dbReference type="ARBA" id="ARBA00023163"/>
    </source>
</evidence>
<dbReference type="RefSeq" id="WP_038091225.1">
    <property type="nucleotide sequence ID" value="NZ_JQSG02000006.1"/>
</dbReference>
<evidence type="ECO:0000256" key="6">
    <source>
        <dbReference type="ARBA" id="ARBA00023015"/>
    </source>
</evidence>
<protein>
    <recommendedName>
        <fullName evidence="1">Mercuric resistance operon regulatory protein</fullName>
    </recommendedName>
</protein>
<dbReference type="Pfam" id="PF00376">
    <property type="entry name" value="MerR"/>
    <property type="match status" value="1"/>
</dbReference>
<dbReference type="InterPro" id="IPR000551">
    <property type="entry name" value="MerR-type_HTH_dom"/>
</dbReference>
<evidence type="ECO:0000313" key="12">
    <source>
        <dbReference type="EMBL" id="OBS08678.1"/>
    </source>
</evidence>
<dbReference type="GO" id="GO:0045340">
    <property type="term" value="F:mercury ion binding"/>
    <property type="evidence" value="ECO:0007669"/>
    <property type="project" value="InterPro"/>
</dbReference>
<accession>A0A1A6C295</accession>
<comment type="caution">
    <text evidence="12">The sequence shown here is derived from an EMBL/GenBank/DDBJ whole genome shotgun (WGS) entry which is preliminary data.</text>
</comment>
<keyword evidence="9" id="KW-0804">Transcription</keyword>
<dbReference type="Gene3D" id="1.10.1660.10">
    <property type="match status" value="1"/>
</dbReference>
<evidence type="ECO:0000256" key="4">
    <source>
        <dbReference type="ARBA" id="ARBA00022723"/>
    </source>
</evidence>
<dbReference type="InterPro" id="IPR047057">
    <property type="entry name" value="MerR_fam"/>
</dbReference>
<dbReference type="Pfam" id="PF09278">
    <property type="entry name" value="MerR-DNA-bind"/>
    <property type="match status" value="1"/>
</dbReference>
<keyword evidence="2" id="KW-0475">Mercuric resistance</keyword>
<dbReference type="SUPFAM" id="SSF46955">
    <property type="entry name" value="Putative DNA-binding domain"/>
    <property type="match status" value="1"/>
</dbReference>
<evidence type="ECO:0000256" key="1">
    <source>
        <dbReference type="ARBA" id="ARBA00017146"/>
    </source>
</evidence>
<dbReference type="SMART" id="SM00422">
    <property type="entry name" value="HTH_MERR"/>
    <property type="match status" value="1"/>
</dbReference>
<dbReference type="CDD" id="cd04783">
    <property type="entry name" value="HTH_MerR1"/>
    <property type="match status" value="1"/>
</dbReference>
<evidence type="ECO:0000256" key="7">
    <source>
        <dbReference type="ARBA" id="ARBA00023125"/>
    </source>
</evidence>
<dbReference type="PANTHER" id="PTHR30204">
    <property type="entry name" value="REDOX-CYCLING DRUG-SENSING TRANSCRIPTIONAL ACTIVATOR SOXR"/>
    <property type="match status" value="1"/>
</dbReference>